<dbReference type="Gene3D" id="3.40.50.880">
    <property type="match status" value="1"/>
</dbReference>
<dbReference type="EMBL" id="CP060820">
    <property type="protein sequence ID" value="QNP40598.1"/>
    <property type="molecule type" value="Genomic_DNA"/>
</dbReference>
<dbReference type="SUPFAM" id="SSF52317">
    <property type="entry name" value="Class I glutamine amidotransferase-like"/>
    <property type="match status" value="1"/>
</dbReference>
<protein>
    <submittedName>
        <fullName evidence="2">Gamma-glutamyl-gamma-aminobutyrate hydrolase family protein</fullName>
    </submittedName>
</protein>
<organism evidence="2 3">
    <name type="scientific">Agrilutibacter terrestris</name>
    <dbReference type="NCBI Taxonomy" id="2865112"/>
    <lineage>
        <taxon>Bacteria</taxon>
        <taxon>Pseudomonadati</taxon>
        <taxon>Pseudomonadota</taxon>
        <taxon>Gammaproteobacteria</taxon>
        <taxon>Lysobacterales</taxon>
        <taxon>Lysobacteraceae</taxon>
        <taxon>Agrilutibacter</taxon>
    </lineage>
</organism>
<evidence type="ECO:0000259" key="1">
    <source>
        <dbReference type="Pfam" id="PF00117"/>
    </source>
</evidence>
<feature type="domain" description="Glutamine amidotransferase" evidence="1">
    <location>
        <begin position="24"/>
        <end position="180"/>
    </location>
</feature>
<dbReference type="CDD" id="cd01741">
    <property type="entry name" value="GATase1_1"/>
    <property type="match status" value="1"/>
</dbReference>
<dbReference type="GO" id="GO:0005829">
    <property type="term" value="C:cytosol"/>
    <property type="evidence" value="ECO:0007669"/>
    <property type="project" value="TreeGrafter"/>
</dbReference>
<gene>
    <name evidence="2" type="ORF">H8B22_14210</name>
</gene>
<dbReference type="Proteomes" id="UP000516018">
    <property type="component" value="Chromosome"/>
</dbReference>
<dbReference type="PANTHER" id="PTHR42695:SF5">
    <property type="entry name" value="GLUTAMINE AMIDOTRANSFERASE YLR126C-RELATED"/>
    <property type="match status" value="1"/>
</dbReference>
<dbReference type="InterPro" id="IPR044992">
    <property type="entry name" value="ChyE-like"/>
</dbReference>
<dbReference type="InterPro" id="IPR017926">
    <property type="entry name" value="GATASE"/>
</dbReference>
<keyword evidence="2" id="KW-0378">Hydrolase</keyword>
<evidence type="ECO:0000313" key="2">
    <source>
        <dbReference type="EMBL" id="QNP40598.1"/>
    </source>
</evidence>
<reference evidence="2 3" key="1">
    <citation type="submission" date="2020-08" db="EMBL/GenBank/DDBJ databases">
        <title>Lysobacter sp. II4 sp. nov., isolated from soil.</title>
        <authorList>
            <person name="Woo C.Y."/>
            <person name="Kim J."/>
        </authorList>
    </citation>
    <scope>NUCLEOTIDE SEQUENCE [LARGE SCALE GENOMIC DNA]</scope>
    <source>
        <strain evidence="2 3">II4</strain>
    </source>
</reference>
<dbReference type="Pfam" id="PF00117">
    <property type="entry name" value="GATase"/>
    <property type="match status" value="1"/>
</dbReference>
<dbReference type="GO" id="GO:0016787">
    <property type="term" value="F:hydrolase activity"/>
    <property type="evidence" value="ECO:0007669"/>
    <property type="project" value="UniProtKB-KW"/>
</dbReference>
<dbReference type="PROSITE" id="PS51273">
    <property type="entry name" value="GATASE_TYPE_1"/>
    <property type="match status" value="1"/>
</dbReference>
<dbReference type="AlphaFoldDB" id="A0A7H0FX32"/>
<dbReference type="KEGG" id="lsx:H8B22_14210"/>
<dbReference type="PANTHER" id="PTHR42695">
    <property type="entry name" value="GLUTAMINE AMIDOTRANSFERASE YLR126C-RELATED"/>
    <property type="match status" value="1"/>
</dbReference>
<dbReference type="FunFam" id="3.40.50.880:FF:000033">
    <property type="entry name" value="Glutamine amidotransferase class-I"/>
    <property type="match status" value="1"/>
</dbReference>
<name>A0A7H0FX32_9GAMM</name>
<dbReference type="RefSeq" id="WP_187712039.1">
    <property type="nucleotide sequence ID" value="NZ_CP060820.1"/>
</dbReference>
<evidence type="ECO:0000313" key="3">
    <source>
        <dbReference type="Proteomes" id="UP000516018"/>
    </source>
</evidence>
<sequence>MSRILVFQHVAAEPLGTLDPLIRARGHRIRFANFERQPNAEPNVDRYHGLIVLGGPMNVEDQAHRQHLRTELRAIERMLAQGKPVLGICLGAQLLAHALGAPIQRTREAEIGWYRLHATEAGRDDPVLAPLGDAAPVFQWHSYRFEVPQGAVHLARTDTCDAQAFRYGDNAYGFQFHLEMDEPLIERWLANPAYREELAALGHTDEAVIRAQTREYIAGMQQHADAVFNNFLDLVGRPQRRYTLPSR</sequence>
<keyword evidence="3" id="KW-1185">Reference proteome</keyword>
<dbReference type="InterPro" id="IPR029062">
    <property type="entry name" value="Class_I_gatase-like"/>
</dbReference>
<accession>A0A7H0FX32</accession>
<proteinExistence type="predicted"/>